<dbReference type="Proteomes" id="UP001595557">
    <property type="component" value="Unassembled WGS sequence"/>
</dbReference>
<comment type="caution">
    <text evidence="2">The sequence shown here is derived from an EMBL/GenBank/DDBJ whole genome shotgun (WGS) entry which is preliminary data.</text>
</comment>
<sequence>MAGRGVTGARKARSSLKVRWFRRAVPWGTVYLTCDGRYPQRIKIGFTQRKTTERRRELARGLEKRLLIVQTIQMPHAHCLESRCLKSATRLADRDFAKSSEWFVLGDGFTLDDVAQTMLDNARRLRREARWKLAWPSQGRVTVFDSGWRKDGLRPSDKYDLS</sequence>
<keyword evidence="3" id="KW-1185">Reference proteome</keyword>
<dbReference type="InterPro" id="IPR018306">
    <property type="entry name" value="Phage_T5_Orf172_DNA-bd"/>
</dbReference>
<name>A0ABV7IEF9_9RHOB</name>
<feature type="domain" description="Bacteriophage T5 Orf172 DNA-binding" evidence="1">
    <location>
        <begin position="28"/>
        <end position="105"/>
    </location>
</feature>
<proteinExistence type="predicted"/>
<dbReference type="Pfam" id="PF10544">
    <property type="entry name" value="T5orf172"/>
    <property type="match status" value="1"/>
</dbReference>
<dbReference type="RefSeq" id="WP_207465162.1">
    <property type="nucleotide sequence ID" value="NZ_JAFNAW010000003.1"/>
</dbReference>
<organism evidence="2 3">
    <name type="scientific">Paracoccus fontiphilus</name>
    <dbReference type="NCBI Taxonomy" id="1815556"/>
    <lineage>
        <taxon>Bacteria</taxon>
        <taxon>Pseudomonadati</taxon>
        <taxon>Pseudomonadota</taxon>
        <taxon>Alphaproteobacteria</taxon>
        <taxon>Rhodobacterales</taxon>
        <taxon>Paracoccaceae</taxon>
        <taxon>Paracoccus</taxon>
    </lineage>
</organism>
<accession>A0ABV7IEF9</accession>
<evidence type="ECO:0000313" key="2">
    <source>
        <dbReference type="EMBL" id="MFC3166927.1"/>
    </source>
</evidence>
<reference evidence="3" key="1">
    <citation type="journal article" date="2019" name="Int. J. Syst. Evol. Microbiol.">
        <title>The Global Catalogue of Microorganisms (GCM) 10K type strain sequencing project: providing services to taxonomists for standard genome sequencing and annotation.</title>
        <authorList>
            <consortium name="The Broad Institute Genomics Platform"/>
            <consortium name="The Broad Institute Genome Sequencing Center for Infectious Disease"/>
            <person name="Wu L."/>
            <person name="Ma J."/>
        </authorList>
    </citation>
    <scope>NUCLEOTIDE SEQUENCE [LARGE SCALE GENOMIC DNA]</scope>
    <source>
        <strain evidence="3">KCTC 52239</strain>
    </source>
</reference>
<evidence type="ECO:0000259" key="1">
    <source>
        <dbReference type="Pfam" id="PF10544"/>
    </source>
</evidence>
<dbReference type="EMBL" id="JBHRTE010000010">
    <property type="protein sequence ID" value="MFC3166927.1"/>
    <property type="molecule type" value="Genomic_DNA"/>
</dbReference>
<gene>
    <name evidence="2" type="ORF">ACFOD7_02565</name>
</gene>
<protein>
    <submittedName>
        <fullName evidence="2">GIY-YIG nuclease family protein</fullName>
    </submittedName>
</protein>
<evidence type="ECO:0000313" key="3">
    <source>
        <dbReference type="Proteomes" id="UP001595557"/>
    </source>
</evidence>